<dbReference type="SUPFAM" id="SSF51430">
    <property type="entry name" value="NAD(P)-linked oxidoreductase"/>
    <property type="match status" value="1"/>
</dbReference>
<evidence type="ECO:0000313" key="3">
    <source>
        <dbReference type="Proteomes" id="UP000279994"/>
    </source>
</evidence>
<accession>A0A3N0GKH4</accession>
<evidence type="ECO:0000259" key="1">
    <source>
        <dbReference type="Pfam" id="PF00248"/>
    </source>
</evidence>
<protein>
    <submittedName>
        <fullName evidence="2">Aldo/keto reductase</fullName>
    </submittedName>
</protein>
<dbReference type="RefSeq" id="WP_123223961.1">
    <property type="nucleotide sequence ID" value="NZ_RJSF01000043.1"/>
</dbReference>
<dbReference type="Pfam" id="PF00248">
    <property type="entry name" value="Aldo_ket_red"/>
    <property type="match status" value="1"/>
</dbReference>
<dbReference type="GO" id="GO:0005829">
    <property type="term" value="C:cytosol"/>
    <property type="evidence" value="ECO:0007669"/>
    <property type="project" value="TreeGrafter"/>
</dbReference>
<feature type="domain" description="NADP-dependent oxidoreductase" evidence="1">
    <location>
        <begin position="15"/>
        <end position="316"/>
    </location>
</feature>
<keyword evidence="3" id="KW-1185">Reference proteome</keyword>
<dbReference type="InterPro" id="IPR020471">
    <property type="entry name" value="AKR"/>
</dbReference>
<name>A0A3N0GKH4_9ACTN</name>
<dbReference type="OrthoDB" id="9768851at2"/>
<reference evidence="2 3" key="1">
    <citation type="submission" date="2018-11" db="EMBL/GenBank/DDBJ databases">
        <authorList>
            <person name="Li F."/>
        </authorList>
    </citation>
    <scope>NUCLEOTIDE SEQUENCE [LARGE SCALE GENOMIC DNA]</scope>
    <source>
        <strain evidence="2 3">Gsoil 818</strain>
    </source>
</reference>
<dbReference type="Proteomes" id="UP000279994">
    <property type="component" value="Unassembled WGS sequence"/>
</dbReference>
<proteinExistence type="predicted"/>
<dbReference type="EMBL" id="RJSF01000043">
    <property type="protein sequence ID" value="RNM12984.1"/>
    <property type="molecule type" value="Genomic_DNA"/>
</dbReference>
<dbReference type="CDD" id="cd19152">
    <property type="entry name" value="AKR_AKR15A"/>
    <property type="match status" value="1"/>
</dbReference>
<gene>
    <name evidence="2" type="ORF">EFL26_16250</name>
</gene>
<sequence>MIASRPLPCGLTLTELGFGGAPIGNLYDAVDDDTAAGAVRAAWDAGIRYFDTAPHYGLGLSERRLGEALREQRRDDVVVSTKVGRWLEPTEEEGGQDPEGFVVPATHRRVWDFSRDGVLRSIEASLERLGLDRIDLVLVHDPDDHVREALEEAAPTLSQLRSEGVIRGYGVGMNHAPALARFVRETDLDVAMVAGRYTLLDQTAADDLFPLARERGVGIVNAGIFNSGLLARPRPAADAPYSYRPAAPEVLDRALRIARVCEELGVDLPTAAVAFARRHPAVTSVVVGLRTPAEVHELVGRAESPVPEELWTALEEDDVVAAP</sequence>
<dbReference type="PANTHER" id="PTHR42686">
    <property type="entry name" value="GH17980P-RELATED"/>
    <property type="match status" value="1"/>
</dbReference>
<dbReference type="InterPro" id="IPR036812">
    <property type="entry name" value="NAD(P)_OxRdtase_dom_sf"/>
</dbReference>
<evidence type="ECO:0000313" key="2">
    <source>
        <dbReference type="EMBL" id="RNM12984.1"/>
    </source>
</evidence>
<dbReference type="AlphaFoldDB" id="A0A3N0GKH4"/>
<dbReference type="InterPro" id="IPR023210">
    <property type="entry name" value="NADP_OxRdtase_dom"/>
</dbReference>
<organism evidence="2 3">
    <name type="scientific">Nocardioides pocheonensis</name>
    <dbReference type="NCBI Taxonomy" id="661485"/>
    <lineage>
        <taxon>Bacteria</taxon>
        <taxon>Bacillati</taxon>
        <taxon>Actinomycetota</taxon>
        <taxon>Actinomycetes</taxon>
        <taxon>Propionibacteriales</taxon>
        <taxon>Nocardioidaceae</taxon>
        <taxon>Nocardioides</taxon>
    </lineage>
</organism>
<comment type="caution">
    <text evidence="2">The sequence shown here is derived from an EMBL/GenBank/DDBJ whole genome shotgun (WGS) entry which is preliminary data.</text>
</comment>
<dbReference type="PANTHER" id="PTHR42686:SF1">
    <property type="entry name" value="GH17980P-RELATED"/>
    <property type="match status" value="1"/>
</dbReference>
<dbReference type="Gene3D" id="3.20.20.100">
    <property type="entry name" value="NADP-dependent oxidoreductase domain"/>
    <property type="match status" value="1"/>
</dbReference>
<dbReference type="GO" id="GO:0016491">
    <property type="term" value="F:oxidoreductase activity"/>
    <property type="evidence" value="ECO:0007669"/>
    <property type="project" value="InterPro"/>
</dbReference>